<comment type="caution">
    <text evidence="3">The sequence shown here is derived from an EMBL/GenBank/DDBJ whole genome shotgun (WGS) entry which is preliminary data.</text>
</comment>
<protein>
    <submittedName>
        <fullName evidence="3">Sulfurtransferase-like selenium metabolism protein YedF</fullName>
    </submittedName>
</protein>
<dbReference type="PROSITE" id="PS01148">
    <property type="entry name" value="UPF0033"/>
    <property type="match status" value="1"/>
</dbReference>
<dbReference type="AlphaFoldDB" id="A0A7C0U6L0"/>
<dbReference type="EMBL" id="DQWS01000113">
    <property type="protein sequence ID" value="HDD53010.1"/>
    <property type="molecule type" value="Genomic_DNA"/>
</dbReference>
<accession>A0A7C0U6L0</accession>
<evidence type="ECO:0000259" key="2">
    <source>
        <dbReference type="PROSITE" id="PS01148"/>
    </source>
</evidence>
<evidence type="ECO:0000313" key="3">
    <source>
        <dbReference type="EMBL" id="HDD53010.1"/>
    </source>
</evidence>
<dbReference type="SUPFAM" id="SSF75169">
    <property type="entry name" value="DsrEFH-like"/>
    <property type="match status" value="1"/>
</dbReference>
<reference evidence="3" key="1">
    <citation type="journal article" date="2020" name="mSystems">
        <title>Genome- and Community-Level Interaction Insights into Carbon Utilization and Element Cycling Functions of Hydrothermarchaeota in Hydrothermal Sediment.</title>
        <authorList>
            <person name="Zhou Z."/>
            <person name="Liu Y."/>
            <person name="Xu W."/>
            <person name="Pan J."/>
            <person name="Luo Z.H."/>
            <person name="Li M."/>
        </authorList>
    </citation>
    <scope>NUCLEOTIDE SEQUENCE [LARGE SCALE GENOMIC DNA]</scope>
    <source>
        <strain evidence="3">HyVt-115</strain>
    </source>
</reference>
<organism evidence="3">
    <name type="scientific">Thermosulfidibacter takaii</name>
    <dbReference type="NCBI Taxonomy" id="412593"/>
    <lineage>
        <taxon>Bacteria</taxon>
        <taxon>Pseudomonadati</taxon>
        <taxon>Thermosulfidibacterota</taxon>
        <taxon>Thermosulfidibacteria</taxon>
        <taxon>Thermosulfidibacterales</taxon>
        <taxon>Thermosulfidibacteraceae</taxon>
    </lineage>
</organism>
<dbReference type="CDD" id="cd03421">
    <property type="entry name" value="SirA_like_N"/>
    <property type="match status" value="1"/>
</dbReference>
<dbReference type="PANTHER" id="PTHR33279:SF6">
    <property type="entry name" value="SULFUR CARRIER PROTEIN YEDF-RELATED"/>
    <property type="match status" value="1"/>
</dbReference>
<dbReference type="InterPro" id="IPR036868">
    <property type="entry name" value="TusA-like_sf"/>
</dbReference>
<dbReference type="PANTHER" id="PTHR33279">
    <property type="entry name" value="SULFUR CARRIER PROTEIN YEDF-RELATED"/>
    <property type="match status" value="1"/>
</dbReference>
<evidence type="ECO:0000256" key="1">
    <source>
        <dbReference type="ARBA" id="ARBA00008984"/>
    </source>
</evidence>
<feature type="domain" description="UPF0033" evidence="2">
    <location>
        <begin position="5"/>
        <end position="29"/>
    </location>
</feature>
<dbReference type="Gene3D" id="3.30.110.40">
    <property type="entry name" value="TusA-like domain"/>
    <property type="match status" value="1"/>
</dbReference>
<dbReference type="Pfam" id="PF01206">
    <property type="entry name" value="TusA"/>
    <property type="match status" value="1"/>
</dbReference>
<dbReference type="Proteomes" id="UP000885690">
    <property type="component" value="Unassembled WGS sequence"/>
</dbReference>
<comment type="similarity">
    <text evidence="1">Belongs to the sulfur carrier protein TusA family.</text>
</comment>
<dbReference type="SUPFAM" id="SSF64307">
    <property type="entry name" value="SirA-like"/>
    <property type="match status" value="1"/>
</dbReference>
<dbReference type="InterPro" id="IPR003787">
    <property type="entry name" value="Sulphur_relay_DsrE/F-like"/>
</dbReference>
<dbReference type="InterPro" id="IPR001455">
    <property type="entry name" value="TusA-like"/>
</dbReference>
<proteinExistence type="inferred from homology"/>
<name>A0A7C0U6L0_9BACT</name>
<dbReference type="InterPro" id="IPR019870">
    <property type="entry name" value="Se_metab_YedF"/>
</dbReference>
<dbReference type="Pfam" id="PF02635">
    <property type="entry name" value="DsrE"/>
    <property type="match status" value="1"/>
</dbReference>
<dbReference type="NCBIfam" id="TIGR03527">
    <property type="entry name" value="selenium_YedF"/>
    <property type="match status" value="1"/>
</dbReference>
<dbReference type="InterPro" id="IPR027396">
    <property type="entry name" value="DsrEFH-like"/>
</dbReference>
<gene>
    <name evidence="3" type="primary">yedF</name>
    <name evidence="3" type="ORF">ENF32_02950</name>
</gene>
<sequence length="197" mass="21731">MKKVVDARGLACPQPVLMTKEALESIEEGVITVLVDNMASRENVKRFAQRMGCTVDVSERDGAFELKIVKGFTCELPQYQGEPEKAEEGPVILITSDKLGEEEELGHLLMKGFISTLKEATRKPSKLLFMNTGVYLTVEGSPVLEALRELEAKGVEIYSCGTCLDYFNLKDKLAVGHITNMYDTVEGLTGARLVVRV</sequence>